<feature type="chain" id="PRO_5027965461" evidence="1">
    <location>
        <begin position="23"/>
        <end position="188"/>
    </location>
</feature>
<evidence type="ECO:0000256" key="1">
    <source>
        <dbReference type="SAM" id="SignalP"/>
    </source>
</evidence>
<name>A0A6V7TW24_MELEN</name>
<dbReference type="OrthoDB" id="5906882at2759"/>
<keyword evidence="1" id="KW-0732">Signal</keyword>
<accession>A0A6V7TW24</accession>
<evidence type="ECO:0000313" key="3">
    <source>
        <dbReference type="Proteomes" id="UP000580250"/>
    </source>
</evidence>
<protein>
    <submittedName>
        <fullName evidence="2">Uncharacterized protein</fullName>
    </submittedName>
</protein>
<dbReference type="AlphaFoldDB" id="A0A6V7TW24"/>
<sequence>MICKTKLLVFFNLLQFIIFVKCVDYDVHLQFKINHLDNDNYKNIRIECQSDNSQLNISFVPNSIATNIYEGKACPENKYKLVIADQNNSEVNREFICPELHRNDRASLIPNDTTMFGVILYTVNIQNICDKSIIYVDRELFGTDKLFHSHSINRNQAVSSLANKKMTFMEEFIKNRELILRNGNNCFK</sequence>
<proteinExistence type="predicted"/>
<feature type="signal peptide" evidence="1">
    <location>
        <begin position="1"/>
        <end position="22"/>
    </location>
</feature>
<gene>
    <name evidence="2" type="ORF">MENT_LOCUS5282</name>
</gene>
<evidence type="ECO:0000313" key="2">
    <source>
        <dbReference type="EMBL" id="CAD2137011.1"/>
    </source>
</evidence>
<reference evidence="2 3" key="1">
    <citation type="submission" date="2020-08" db="EMBL/GenBank/DDBJ databases">
        <authorList>
            <person name="Koutsovoulos G."/>
            <person name="Danchin GJ E."/>
        </authorList>
    </citation>
    <scope>NUCLEOTIDE SEQUENCE [LARGE SCALE GENOMIC DNA]</scope>
</reference>
<organism evidence="2 3">
    <name type="scientific">Meloidogyne enterolobii</name>
    <name type="common">Root-knot nematode worm</name>
    <name type="synonym">Meloidogyne mayaguensis</name>
    <dbReference type="NCBI Taxonomy" id="390850"/>
    <lineage>
        <taxon>Eukaryota</taxon>
        <taxon>Metazoa</taxon>
        <taxon>Ecdysozoa</taxon>
        <taxon>Nematoda</taxon>
        <taxon>Chromadorea</taxon>
        <taxon>Rhabditida</taxon>
        <taxon>Tylenchina</taxon>
        <taxon>Tylenchomorpha</taxon>
        <taxon>Tylenchoidea</taxon>
        <taxon>Meloidogynidae</taxon>
        <taxon>Meloidogyninae</taxon>
        <taxon>Meloidogyne</taxon>
    </lineage>
</organism>
<dbReference type="Proteomes" id="UP000580250">
    <property type="component" value="Unassembled WGS sequence"/>
</dbReference>
<dbReference type="EMBL" id="CAJEWN010000019">
    <property type="protein sequence ID" value="CAD2137011.1"/>
    <property type="molecule type" value="Genomic_DNA"/>
</dbReference>
<comment type="caution">
    <text evidence="2">The sequence shown here is derived from an EMBL/GenBank/DDBJ whole genome shotgun (WGS) entry which is preliminary data.</text>
</comment>